<accession>A0A0A9DP76</accession>
<protein>
    <submittedName>
        <fullName evidence="2">Uncharacterized protein</fullName>
    </submittedName>
</protein>
<evidence type="ECO:0000256" key="1">
    <source>
        <dbReference type="SAM" id="SignalP"/>
    </source>
</evidence>
<sequence length="62" mass="7206">MQLNSIIVKIMFFYLLRTSLEFFSHVVNPVLCNQQSLWTTKTSKSSVAWEVCKAYFPNDSDV</sequence>
<organism evidence="2">
    <name type="scientific">Arundo donax</name>
    <name type="common">Giant reed</name>
    <name type="synonym">Donax arundinaceus</name>
    <dbReference type="NCBI Taxonomy" id="35708"/>
    <lineage>
        <taxon>Eukaryota</taxon>
        <taxon>Viridiplantae</taxon>
        <taxon>Streptophyta</taxon>
        <taxon>Embryophyta</taxon>
        <taxon>Tracheophyta</taxon>
        <taxon>Spermatophyta</taxon>
        <taxon>Magnoliopsida</taxon>
        <taxon>Liliopsida</taxon>
        <taxon>Poales</taxon>
        <taxon>Poaceae</taxon>
        <taxon>PACMAD clade</taxon>
        <taxon>Arundinoideae</taxon>
        <taxon>Arundineae</taxon>
        <taxon>Arundo</taxon>
    </lineage>
</organism>
<proteinExistence type="predicted"/>
<keyword evidence="1" id="KW-0732">Signal</keyword>
<reference evidence="2" key="2">
    <citation type="journal article" date="2015" name="Data Brief">
        <title>Shoot transcriptome of the giant reed, Arundo donax.</title>
        <authorList>
            <person name="Barrero R.A."/>
            <person name="Guerrero F.D."/>
            <person name="Moolhuijzen P."/>
            <person name="Goolsby J.A."/>
            <person name="Tidwell J."/>
            <person name="Bellgard S.E."/>
            <person name="Bellgard M.I."/>
        </authorList>
    </citation>
    <scope>NUCLEOTIDE SEQUENCE</scope>
    <source>
        <tissue evidence="2">Shoot tissue taken approximately 20 cm above the soil surface</tissue>
    </source>
</reference>
<feature type="chain" id="PRO_5002063978" evidence="1">
    <location>
        <begin position="22"/>
        <end position="62"/>
    </location>
</feature>
<reference evidence="2" key="1">
    <citation type="submission" date="2014-09" db="EMBL/GenBank/DDBJ databases">
        <authorList>
            <person name="Magalhaes I.L.F."/>
            <person name="Oliveira U."/>
            <person name="Santos F.R."/>
            <person name="Vidigal T.H.D.A."/>
            <person name="Brescovit A.D."/>
            <person name="Santos A.J."/>
        </authorList>
    </citation>
    <scope>NUCLEOTIDE SEQUENCE</scope>
    <source>
        <tissue evidence="2">Shoot tissue taken approximately 20 cm above the soil surface</tissue>
    </source>
</reference>
<dbReference type="EMBL" id="GBRH01208314">
    <property type="protein sequence ID" value="JAD89581.1"/>
    <property type="molecule type" value="Transcribed_RNA"/>
</dbReference>
<name>A0A0A9DP76_ARUDO</name>
<dbReference type="AlphaFoldDB" id="A0A0A9DP76"/>
<evidence type="ECO:0000313" key="2">
    <source>
        <dbReference type="EMBL" id="JAD89581.1"/>
    </source>
</evidence>
<feature type="signal peptide" evidence="1">
    <location>
        <begin position="1"/>
        <end position="21"/>
    </location>
</feature>